<evidence type="ECO:0000256" key="7">
    <source>
        <dbReference type="ARBA" id="ARBA00023242"/>
    </source>
</evidence>
<keyword evidence="3" id="KW-0547">Nucleotide-binding</keyword>
<comment type="caution">
    <text evidence="13">The sequence shown here is derived from an EMBL/GenBank/DDBJ whole genome shotgun (WGS) entry which is preliminary data.</text>
</comment>
<dbReference type="SMART" id="SM00487">
    <property type="entry name" value="DEXDc"/>
    <property type="match status" value="1"/>
</dbReference>
<feature type="region of interest" description="Disordered" evidence="10">
    <location>
        <begin position="734"/>
        <end position="771"/>
    </location>
</feature>
<dbReference type="AlphaFoldDB" id="A0A8J5QIM8"/>
<dbReference type="Pfam" id="PF04851">
    <property type="entry name" value="ResIII"/>
    <property type="match status" value="1"/>
</dbReference>
<dbReference type="EMBL" id="JAGSYN010000187">
    <property type="protein sequence ID" value="KAG7661920.1"/>
    <property type="molecule type" value="Genomic_DNA"/>
</dbReference>
<feature type="region of interest" description="Disordered" evidence="10">
    <location>
        <begin position="1"/>
        <end position="21"/>
    </location>
</feature>
<dbReference type="OrthoDB" id="164902at2759"/>
<comment type="function">
    <text evidence="9">ATP-dependent DNA helicase involved in DNA damage repair by homologous recombination and in genome maintenance. Capable of unwinding D-loops. Plays a role in limiting crossover recombinants during mitotic DNA double-strand break (DSB) repair. Component of a FANCM-MHF complex which promotes gene conversion at blocked replication forks, probably by reversal of the stalled fork.</text>
</comment>
<dbReference type="PROSITE" id="PS51192">
    <property type="entry name" value="HELICASE_ATP_BIND_1"/>
    <property type="match status" value="1"/>
</dbReference>
<dbReference type="PANTHER" id="PTHR14025:SF20">
    <property type="entry name" value="FANCONI ANEMIA GROUP M PROTEIN"/>
    <property type="match status" value="1"/>
</dbReference>
<dbReference type="GO" id="GO:0016787">
    <property type="term" value="F:hydrolase activity"/>
    <property type="evidence" value="ECO:0007669"/>
    <property type="project" value="UniProtKB-KW"/>
</dbReference>
<gene>
    <name evidence="13" type="ORF">J8A68_004523</name>
</gene>
<keyword evidence="4" id="KW-0378">Hydrolase</keyword>
<evidence type="ECO:0000256" key="3">
    <source>
        <dbReference type="ARBA" id="ARBA00022741"/>
    </source>
</evidence>
<evidence type="ECO:0000313" key="13">
    <source>
        <dbReference type="EMBL" id="KAG7661920.1"/>
    </source>
</evidence>
<dbReference type="InterPro" id="IPR044749">
    <property type="entry name" value="FANCM_DEXDc"/>
</dbReference>
<dbReference type="GeneID" id="73471323"/>
<dbReference type="InterPro" id="IPR014001">
    <property type="entry name" value="Helicase_ATP-bd"/>
</dbReference>
<proteinExistence type="inferred from homology"/>
<comment type="subunit">
    <text evidence="9">Interacts with the MHF histone-fold complex to form the FANCM-MHF complex.</text>
</comment>
<comment type="subcellular location">
    <subcellularLocation>
        <location evidence="1 9">Nucleus</location>
    </subcellularLocation>
</comment>
<dbReference type="SMART" id="SM00490">
    <property type="entry name" value="HELICc"/>
    <property type="match status" value="1"/>
</dbReference>
<evidence type="ECO:0000256" key="6">
    <source>
        <dbReference type="ARBA" id="ARBA00022840"/>
    </source>
</evidence>
<dbReference type="PROSITE" id="PS51194">
    <property type="entry name" value="HELICASE_CTER"/>
    <property type="match status" value="1"/>
</dbReference>
<comment type="similarity">
    <text evidence="2 9">Belongs to the DEAD box helicase family. DEAH subfamily. FANCM sub-subfamily.</text>
</comment>
<dbReference type="InterPro" id="IPR039686">
    <property type="entry name" value="FANCM/Mph1-like_ID"/>
</dbReference>
<evidence type="ECO:0000256" key="4">
    <source>
        <dbReference type="ARBA" id="ARBA00022801"/>
    </source>
</evidence>
<evidence type="ECO:0000256" key="9">
    <source>
        <dbReference type="RuleBase" id="RU367027"/>
    </source>
</evidence>
<organism evidence="13 14">
    <name type="scientific">[Candida] subhashii</name>
    <dbReference type="NCBI Taxonomy" id="561895"/>
    <lineage>
        <taxon>Eukaryota</taxon>
        <taxon>Fungi</taxon>
        <taxon>Dikarya</taxon>
        <taxon>Ascomycota</taxon>
        <taxon>Saccharomycotina</taxon>
        <taxon>Pichiomycetes</taxon>
        <taxon>Debaryomycetaceae</taxon>
        <taxon>Spathaspora</taxon>
    </lineage>
</organism>
<dbReference type="GO" id="GO:0009378">
    <property type="term" value="F:four-way junction helicase activity"/>
    <property type="evidence" value="ECO:0007669"/>
    <property type="project" value="TreeGrafter"/>
</dbReference>
<comment type="catalytic activity">
    <reaction evidence="8 9">
        <text>ATP + H2O = ADP + phosphate + H(+)</text>
        <dbReference type="Rhea" id="RHEA:13065"/>
        <dbReference type="ChEBI" id="CHEBI:15377"/>
        <dbReference type="ChEBI" id="CHEBI:15378"/>
        <dbReference type="ChEBI" id="CHEBI:30616"/>
        <dbReference type="ChEBI" id="CHEBI:43474"/>
        <dbReference type="ChEBI" id="CHEBI:456216"/>
        <dbReference type="EC" id="3.6.4.12"/>
    </reaction>
</comment>
<dbReference type="GO" id="GO:0043138">
    <property type="term" value="F:3'-5' DNA helicase activity"/>
    <property type="evidence" value="ECO:0007669"/>
    <property type="project" value="InterPro"/>
</dbReference>
<feature type="compositionally biased region" description="Basic and acidic residues" evidence="10">
    <location>
        <begin position="491"/>
        <end position="504"/>
    </location>
</feature>
<name>A0A8J5QIM8_9ASCO</name>
<dbReference type="GO" id="GO:0005524">
    <property type="term" value="F:ATP binding"/>
    <property type="evidence" value="ECO:0007669"/>
    <property type="project" value="UniProtKB-UniRule"/>
</dbReference>
<feature type="compositionally biased region" description="Basic residues" evidence="10">
    <location>
        <begin position="505"/>
        <end position="523"/>
    </location>
</feature>
<dbReference type="CDD" id="cd18033">
    <property type="entry name" value="DEXDc_FANCM"/>
    <property type="match status" value="1"/>
</dbReference>
<dbReference type="GO" id="GO:0036297">
    <property type="term" value="P:interstrand cross-link repair"/>
    <property type="evidence" value="ECO:0007669"/>
    <property type="project" value="TreeGrafter"/>
</dbReference>
<evidence type="ECO:0000313" key="14">
    <source>
        <dbReference type="Proteomes" id="UP000694255"/>
    </source>
</evidence>
<dbReference type="GO" id="GO:0000400">
    <property type="term" value="F:four-way junction DNA binding"/>
    <property type="evidence" value="ECO:0007669"/>
    <property type="project" value="TreeGrafter"/>
</dbReference>
<dbReference type="InterPro" id="IPR006935">
    <property type="entry name" value="Helicase/UvrB_N"/>
</dbReference>
<dbReference type="GO" id="GO:0005634">
    <property type="term" value="C:nucleus"/>
    <property type="evidence" value="ECO:0007669"/>
    <property type="project" value="UniProtKB-SubCell"/>
</dbReference>
<reference evidence="13 14" key="1">
    <citation type="journal article" date="2021" name="DNA Res.">
        <title>Genome analysis of Candida subhashii reveals its hybrid nature and dual mitochondrial genome conformations.</title>
        <authorList>
            <person name="Mixao V."/>
            <person name="Hegedusova E."/>
            <person name="Saus E."/>
            <person name="Pryszcz L.P."/>
            <person name="Cillingova A."/>
            <person name="Nosek J."/>
            <person name="Gabaldon T."/>
        </authorList>
    </citation>
    <scope>NUCLEOTIDE SEQUENCE [LARGE SCALE GENOMIC DNA]</scope>
    <source>
        <strain evidence="13 14">CBS 10753</strain>
    </source>
</reference>
<evidence type="ECO:0000259" key="11">
    <source>
        <dbReference type="PROSITE" id="PS51192"/>
    </source>
</evidence>
<feature type="compositionally biased region" description="Basic and acidic residues" evidence="10">
    <location>
        <begin position="734"/>
        <end position="749"/>
    </location>
</feature>
<evidence type="ECO:0000256" key="8">
    <source>
        <dbReference type="ARBA" id="ARBA00047995"/>
    </source>
</evidence>
<feature type="domain" description="Helicase C-terminal" evidence="12">
    <location>
        <begin position="435"/>
        <end position="655"/>
    </location>
</feature>
<accession>A0A8J5QIM8</accession>
<keyword evidence="6" id="KW-0067">ATP-binding</keyword>
<dbReference type="RefSeq" id="XP_049262153.1">
    <property type="nucleotide sequence ID" value="XM_049408491.1"/>
</dbReference>
<dbReference type="FunFam" id="3.40.50.300:FF:000861">
    <property type="entry name" value="Fanconi anemia, complementation group M"/>
    <property type="match status" value="1"/>
</dbReference>
<evidence type="ECO:0000256" key="10">
    <source>
        <dbReference type="SAM" id="MobiDB-lite"/>
    </source>
</evidence>
<dbReference type="CDD" id="cd12091">
    <property type="entry name" value="FANCM_ID"/>
    <property type="match status" value="1"/>
</dbReference>
<dbReference type="EC" id="3.6.4.12" evidence="9"/>
<evidence type="ECO:0000256" key="2">
    <source>
        <dbReference type="ARBA" id="ARBA00009889"/>
    </source>
</evidence>
<evidence type="ECO:0000256" key="1">
    <source>
        <dbReference type="ARBA" id="ARBA00004123"/>
    </source>
</evidence>
<dbReference type="Pfam" id="PF00271">
    <property type="entry name" value="Helicase_C"/>
    <property type="match status" value="1"/>
</dbReference>
<evidence type="ECO:0000259" key="12">
    <source>
        <dbReference type="PROSITE" id="PS51194"/>
    </source>
</evidence>
<dbReference type="InterPro" id="IPR001650">
    <property type="entry name" value="Helicase_C-like"/>
</dbReference>
<dbReference type="PANTHER" id="PTHR14025">
    <property type="entry name" value="FANCONI ANEMIA GROUP M FANCM FAMILY MEMBER"/>
    <property type="match status" value="1"/>
</dbReference>
<feature type="region of interest" description="Disordered" evidence="10">
    <location>
        <begin position="482"/>
        <end position="549"/>
    </location>
</feature>
<dbReference type="Proteomes" id="UP000694255">
    <property type="component" value="Unassembled WGS sequence"/>
</dbReference>
<dbReference type="GO" id="GO:0045003">
    <property type="term" value="P:double-strand break repair via synthesis-dependent strand annealing"/>
    <property type="evidence" value="ECO:0007669"/>
    <property type="project" value="TreeGrafter"/>
</dbReference>
<keyword evidence="7" id="KW-0539">Nucleus</keyword>
<keyword evidence="5" id="KW-0347">Helicase</keyword>
<sequence length="1028" mass="116298">MPVIPIDDDDEDGSWSFNDEDDPELEALIQTNATSSRNHLPQRTLEGSIVPQELITKDQYEEIPLPTRVNVPTHHQMDFQKLHTYIYPTNFEVRDYQFNIVQRAFYDNLLVALPTGLGKTFIASTVMLNFLRWFPQSKFIFVAPTRPLVAQQIKACCSIAGIPSSKVAILLDKTRKNRADIWDSKQVFFTTPQVVENDLASGLVNPKSIALLVIDEAHRARGNYSYNNVVKFLKRFNDSFRILALTATPAADVDGVQDIIDNLDISKVEVRTEQSIDIIKYMKRKRIERRIIPPSSDIEECVTLLSEAIAPVLTSVNERGLLSITDPKRINHFQCMEAGRRLAANRGMPAGLKWANYYMLQLLGMVGQCYKRLNIYGIKSFFNYFNEKYTEFKSKWDKKKSKNKLNADFFFSEQIEELLKRSEEMVKGSGYSHPKIEALMDELEVFFAENSSSDSRVIIFTEYRESALEIVQSIEKAGDNRKPHIFIGQAPEKERFDETAEKPAKGKGKAKGAKTTKSKKKKNGGGIDDNDESAKSSTRTSSEDAQIKGMNQKLQKEIIKKFKEGTYNILVATSIGEEGLDIGEVDLIVCYDSTSSPIKNIQRMGRTGRKRDGKVVLLFSGNEESKFDKAMGGYEYIQQHIMKGDLITLRPQNRIIPKEYTPEVVKEFIEIPPENLELKAEDDEDEIIRIATQYMLGGKTDKKSKQKKPTKQKTFFMPDNVETGFRSVTSMIRKVGDDKSLEERNKEKQTNQSGTNKNRLGLSSDDSESDSDLFMSDIIKQMDAKRGSSPNTSTIVEKNASNSITTVIRENSTSNILAGYIPGGNAIGITKKTLGVKRQYVAPPPIIVKETRDIDPIIINENIKEPAKTVAIPIQGHIAKDDTMSPIDLDDDDDFEFSDDDLEEYLKVTGPKVVSDSPTKQSKVSDRVYQFDFAQDSGLLNEEETMDLHMNYYMPLDPDLRVDFYNPSDALHRNENTGMFSIVNGGLSHSRKTHNLINALNTKPIDRDQLKTNDDMMADIDFSFVVED</sequence>
<evidence type="ECO:0000256" key="5">
    <source>
        <dbReference type="ARBA" id="ARBA00022806"/>
    </source>
</evidence>
<feature type="domain" description="Helicase ATP-binding" evidence="11">
    <location>
        <begin position="100"/>
        <end position="267"/>
    </location>
</feature>
<keyword evidence="14" id="KW-1185">Reference proteome</keyword>
<protein>
    <recommendedName>
        <fullName evidence="9">ATP-dependent DNA helicase</fullName>
        <ecNumber evidence="9">3.6.4.12</ecNumber>
    </recommendedName>
</protein>